<dbReference type="Proteomes" id="UP000502706">
    <property type="component" value="Chromosome"/>
</dbReference>
<dbReference type="KEGG" id="rmar:GBA65_11705"/>
<sequence>MTSLGSPGASRIPTAIAQALINVVDFGMPLRGAVLAPASTPRATSSPTRPARESPTSPSTSAS</sequence>
<evidence type="ECO:0000313" key="2">
    <source>
        <dbReference type="EMBL" id="QIN79076.1"/>
    </source>
</evidence>
<protein>
    <submittedName>
        <fullName evidence="2">Uncharacterized protein</fullName>
    </submittedName>
</protein>
<accession>A0A6G8PY02</accession>
<dbReference type="Pfam" id="PF01019">
    <property type="entry name" value="G_glu_transpept"/>
    <property type="match status" value="1"/>
</dbReference>
<dbReference type="EMBL" id="CP045121">
    <property type="protein sequence ID" value="QIN79076.1"/>
    <property type="molecule type" value="Genomic_DNA"/>
</dbReference>
<dbReference type="InterPro" id="IPR043137">
    <property type="entry name" value="GGT_ssub_C"/>
</dbReference>
<evidence type="ECO:0000256" key="1">
    <source>
        <dbReference type="SAM" id="MobiDB-lite"/>
    </source>
</evidence>
<feature type="region of interest" description="Disordered" evidence="1">
    <location>
        <begin position="37"/>
        <end position="63"/>
    </location>
</feature>
<gene>
    <name evidence="2" type="ORF">GBA65_11705</name>
</gene>
<keyword evidence="3" id="KW-1185">Reference proteome</keyword>
<dbReference type="RefSeq" id="WP_166396736.1">
    <property type="nucleotide sequence ID" value="NZ_CP045121.1"/>
</dbReference>
<name>A0A6G8PY02_9ACTN</name>
<evidence type="ECO:0000313" key="3">
    <source>
        <dbReference type="Proteomes" id="UP000502706"/>
    </source>
</evidence>
<dbReference type="Gene3D" id="3.60.20.40">
    <property type="match status" value="1"/>
</dbReference>
<dbReference type="AlphaFoldDB" id="A0A6G8PY02"/>
<proteinExistence type="predicted"/>
<organism evidence="2 3">
    <name type="scientific">Rubrobacter marinus</name>
    <dbReference type="NCBI Taxonomy" id="2653852"/>
    <lineage>
        <taxon>Bacteria</taxon>
        <taxon>Bacillati</taxon>
        <taxon>Actinomycetota</taxon>
        <taxon>Rubrobacteria</taxon>
        <taxon>Rubrobacterales</taxon>
        <taxon>Rubrobacteraceae</taxon>
        <taxon>Rubrobacter</taxon>
    </lineage>
</organism>
<feature type="compositionally biased region" description="Polar residues" evidence="1">
    <location>
        <begin position="41"/>
        <end position="63"/>
    </location>
</feature>
<dbReference type="SUPFAM" id="SSF56235">
    <property type="entry name" value="N-terminal nucleophile aminohydrolases (Ntn hydrolases)"/>
    <property type="match status" value="1"/>
</dbReference>
<reference evidence="2 3" key="1">
    <citation type="submission" date="2019-10" db="EMBL/GenBank/DDBJ databases">
        <title>Rubrobacter sp nov SCSIO 52915 isolated from a deep-sea sediment in the South China Sea.</title>
        <authorList>
            <person name="Chen R.W."/>
        </authorList>
    </citation>
    <scope>NUCLEOTIDE SEQUENCE [LARGE SCALE GENOMIC DNA]</scope>
    <source>
        <strain evidence="2 3">SCSIO 52915</strain>
    </source>
</reference>
<dbReference type="InterPro" id="IPR029055">
    <property type="entry name" value="Ntn_hydrolases_N"/>
</dbReference>